<dbReference type="PANTHER" id="PTHR10443:SF12">
    <property type="entry name" value="DIPEPTIDASE"/>
    <property type="match status" value="1"/>
</dbReference>
<accession>A0A6N6VLC0</accession>
<evidence type="ECO:0000313" key="1">
    <source>
        <dbReference type="EMBL" id="KAB7742578.1"/>
    </source>
</evidence>
<dbReference type="GO" id="GO:0006508">
    <property type="term" value="P:proteolysis"/>
    <property type="evidence" value="ECO:0007669"/>
    <property type="project" value="InterPro"/>
</dbReference>
<comment type="caution">
    <text evidence="1">The sequence shown here is derived from an EMBL/GenBank/DDBJ whole genome shotgun (WGS) entry which is preliminary data.</text>
</comment>
<organism evidence="1 2">
    <name type="scientific">Parvibaculum sedimenti</name>
    <dbReference type="NCBI Taxonomy" id="2608632"/>
    <lineage>
        <taxon>Bacteria</taxon>
        <taxon>Pseudomonadati</taxon>
        <taxon>Pseudomonadota</taxon>
        <taxon>Alphaproteobacteria</taxon>
        <taxon>Hyphomicrobiales</taxon>
        <taxon>Parvibaculaceae</taxon>
        <taxon>Parvibaculum</taxon>
    </lineage>
</organism>
<dbReference type="Gene3D" id="1.10.287.650">
    <property type="entry name" value="L27 domain"/>
    <property type="match status" value="1"/>
</dbReference>
<dbReference type="InterPro" id="IPR032466">
    <property type="entry name" value="Metal_Hydrolase"/>
</dbReference>
<dbReference type="AlphaFoldDB" id="A0A6N6VLC0"/>
<dbReference type="PROSITE" id="PS51365">
    <property type="entry name" value="RENAL_DIPEPTIDASE_2"/>
    <property type="match status" value="1"/>
</dbReference>
<gene>
    <name evidence="1" type="ORF">F2P47_00100</name>
</gene>
<name>A0A6N6VLC0_9HYPH</name>
<reference evidence="1 2" key="1">
    <citation type="submission" date="2019-09" db="EMBL/GenBank/DDBJ databases">
        <title>Parvibaculum sedimenti sp. nov., isolated from sediment.</title>
        <authorList>
            <person name="Wang Y."/>
        </authorList>
    </citation>
    <scope>NUCLEOTIDE SEQUENCE [LARGE SCALE GENOMIC DNA]</scope>
    <source>
        <strain evidence="1 2">HXT-9</strain>
    </source>
</reference>
<dbReference type="Pfam" id="PF01244">
    <property type="entry name" value="Peptidase_M19"/>
    <property type="match status" value="1"/>
</dbReference>
<sequence length="130" mass="13888">MPKEKKAARRKLAKSLGLTSLDAFFAASPDVRTKFRTGVGAINRKYPPATVSDLVDHVDYAVKLIGIDHVGIASGFQGGGGVTGWANAGETLNLTKDLVRRGYSQDGIARFWGGNIMRVMDEVAAARKAP</sequence>
<dbReference type="SUPFAM" id="SSF51556">
    <property type="entry name" value="Metallo-dependent hydrolases"/>
    <property type="match status" value="1"/>
</dbReference>
<dbReference type="InterPro" id="IPR008257">
    <property type="entry name" value="Pept_M19"/>
</dbReference>
<keyword evidence="2" id="KW-1185">Reference proteome</keyword>
<dbReference type="EMBL" id="WESC01000001">
    <property type="protein sequence ID" value="KAB7742578.1"/>
    <property type="molecule type" value="Genomic_DNA"/>
</dbReference>
<proteinExistence type="predicted"/>
<protein>
    <recommendedName>
        <fullName evidence="3">Membrane dipeptidase</fullName>
    </recommendedName>
</protein>
<dbReference type="Gene3D" id="3.20.20.140">
    <property type="entry name" value="Metal-dependent hydrolases"/>
    <property type="match status" value="1"/>
</dbReference>
<evidence type="ECO:0000313" key="2">
    <source>
        <dbReference type="Proteomes" id="UP000468901"/>
    </source>
</evidence>
<dbReference type="GO" id="GO:0070573">
    <property type="term" value="F:metallodipeptidase activity"/>
    <property type="evidence" value="ECO:0007669"/>
    <property type="project" value="InterPro"/>
</dbReference>
<dbReference type="PANTHER" id="PTHR10443">
    <property type="entry name" value="MICROSOMAL DIPEPTIDASE"/>
    <property type="match status" value="1"/>
</dbReference>
<evidence type="ECO:0008006" key="3">
    <source>
        <dbReference type="Google" id="ProtNLM"/>
    </source>
</evidence>
<dbReference type="Proteomes" id="UP000468901">
    <property type="component" value="Unassembled WGS sequence"/>
</dbReference>